<evidence type="ECO:0000313" key="3">
    <source>
        <dbReference type="Proteomes" id="UP000637239"/>
    </source>
</evidence>
<sequence length="202" mass="22506">MDDCAHLEKEPENLMENIDISSTSSGETGLTPTHTSLPGSYADPELPPYPAPAAVAPYKEATFIIRDPQSGLVITLKDGKLGLAPADKENAFINCDDGRGSHWRCIENKGRWLGFKNAVSGEFIGHDNNKKNWRFMAKVEAHREWEFFCVRQHPGGGHELLVKHWDCFRAMQVGGNNNRELVVADKGHGGTAWEFLKVYSEI</sequence>
<proteinExistence type="predicted"/>
<feature type="compositionally biased region" description="Polar residues" evidence="1">
    <location>
        <begin position="19"/>
        <end position="38"/>
    </location>
</feature>
<evidence type="ECO:0000256" key="1">
    <source>
        <dbReference type="SAM" id="MobiDB-lite"/>
    </source>
</evidence>
<dbReference type="RefSeq" id="XP_043132086.1">
    <property type="nucleotide sequence ID" value="XM_043285141.1"/>
</dbReference>
<feature type="region of interest" description="Disordered" evidence="1">
    <location>
        <begin position="1"/>
        <end position="45"/>
    </location>
</feature>
<gene>
    <name evidence="2" type="ORF">ACHE_10966A</name>
</gene>
<dbReference type="KEGG" id="ache:ACHE_10966A"/>
<name>A0A7R7VF84_ASPCH</name>
<feature type="compositionally biased region" description="Basic and acidic residues" evidence="1">
    <location>
        <begin position="1"/>
        <end position="12"/>
    </location>
</feature>
<reference evidence="2" key="2">
    <citation type="submission" date="2021-02" db="EMBL/GenBank/DDBJ databases">
        <title>Aspergillus chevalieri M1 genome sequence.</title>
        <authorList>
            <person name="Kadooka C."/>
            <person name="Mori K."/>
            <person name="Futagami T."/>
        </authorList>
    </citation>
    <scope>NUCLEOTIDE SEQUENCE</scope>
    <source>
        <strain evidence="2">M1</strain>
    </source>
</reference>
<dbReference type="PANTHER" id="PTHR39697:SF2">
    <property type="entry name" value="CYANOVIRIN-N DOMAIN-CONTAINING PROTEIN"/>
    <property type="match status" value="1"/>
</dbReference>
<dbReference type="AlphaFoldDB" id="A0A7R7VF84"/>
<dbReference type="Proteomes" id="UP000637239">
    <property type="component" value="Chromosome 1"/>
</dbReference>
<reference evidence="2" key="1">
    <citation type="submission" date="2021-01" db="EMBL/GenBank/DDBJ databases">
        <authorList>
            <consortium name="Aspergillus chevalieri M1 genome sequencing consortium"/>
            <person name="Kazuki M."/>
            <person name="Futagami T."/>
        </authorList>
    </citation>
    <scope>NUCLEOTIDE SEQUENCE</scope>
    <source>
        <strain evidence="2">M1</strain>
    </source>
</reference>
<organism evidence="2 3">
    <name type="scientific">Aspergillus chevalieri</name>
    <name type="common">Eurotium chevalieri</name>
    <dbReference type="NCBI Taxonomy" id="182096"/>
    <lineage>
        <taxon>Eukaryota</taxon>
        <taxon>Fungi</taxon>
        <taxon>Dikarya</taxon>
        <taxon>Ascomycota</taxon>
        <taxon>Pezizomycotina</taxon>
        <taxon>Eurotiomycetes</taxon>
        <taxon>Eurotiomycetidae</taxon>
        <taxon>Eurotiales</taxon>
        <taxon>Aspergillaceae</taxon>
        <taxon>Aspergillus</taxon>
        <taxon>Aspergillus subgen. Aspergillus</taxon>
    </lineage>
</organism>
<dbReference type="EMBL" id="AP024416">
    <property type="protein sequence ID" value="BCR83564.1"/>
    <property type="molecule type" value="Genomic_DNA"/>
</dbReference>
<accession>A0A7R7VF84</accession>
<dbReference type="PANTHER" id="PTHR39697">
    <property type="entry name" value="RICIN B LECTIN DOMAIN-CONTAINING PROTEIN-RELATED"/>
    <property type="match status" value="1"/>
</dbReference>
<protein>
    <submittedName>
        <fullName evidence="2">Uncharacterized protein</fullName>
    </submittedName>
</protein>
<dbReference type="GeneID" id="66977923"/>
<evidence type="ECO:0000313" key="2">
    <source>
        <dbReference type="EMBL" id="BCR83564.1"/>
    </source>
</evidence>
<keyword evidence="3" id="KW-1185">Reference proteome</keyword>